<feature type="transmembrane region" description="Helical" evidence="10">
    <location>
        <begin position="244"/>
        <end position="266"/>
    </location>
</feature>
<evidence type="ECO:0000256" key="3">
    <source>
        <dbReference type="ARBA" id="ARBA00022448"/>
    </source>
</evidence>
<feature type="transmembrane region" description="Helical" evidence="10">
    <location>
        <begin position="663"/>
        <end position="683"/>
    </location>
</feature>
<gene>
    <name evidence="13" type="ORF">Trco_006217</name>
</gene>
<feature type="transmembrane region" description="Helical" evidence="10">
    <location>
        <begin position="583"/>
        <end position="605"/>
    </location>
</feature>
<dbReference type="InterPro" id="IPR004837">
    <property type="entry name" value="NaCa_Exmemb"/>
</dbReference>
<keyword evidence="3" id="KW-0813">Transport</keyword>
<feature type="chain" id="PRO_5040465847" description="Sodium/calcium exchanger membrane region domain-containing protein" evidence="11">
    <location>
        <begin position="19"/>
        <end position="776"/>
    </location>
</feature>
<dbReference type="GO" id="GO:0015369">
    <property type="term" value="F:calcium:proton antiporter activity"/>
    <property type="evidence" value="ECO:0007669"/>
    <property type="project" value="InterPro"/>
</dbReference>
<feature type="transmembrane region" description="Helical" evidence="10">
    <location>
        <begin position="472"/>
        <end position="492"/>
    </location>
</feature>
<accession>A0A9P8QGE9</accession>
<keyword evidence="11" id="KW-0732">Signal</keyword>
<evidence type="ECO:0000256" key="10">
    <source>
        <dbReference type="SAM" id="Phobius"/>
    </source>
</evidence>
<dbReference type="AlphaFoldDB" id="A0A9P8QGE9"/>
<sequence>MNVLLVFVPLGFLAAGLSWNDVVVSAFNFLAIIPLSALISNASDTIGSRWGGLVGGLVNASFGNTVELIVGVPSIHGRNAEFAPSCWEAFSQTYCSQVQSPHLHLHLLLMHPQVQGICIIVAARGTGIVFANSAVIDSLSSLMLITVMTLVLPTALYSTFPDTATNIDSKILSFSRSTCVAMLLIYIAYLYFQLKTHASLFLNEEDDVDHSGRGNVPESPAAERDQDIDGDECAVEDLPSMRDVAVATVVLVISGLLIGRCTYSFMEGLDGTADTLGITKIFVALILIPIASNAPELTQVIAASRKKKINYAIGVIIGSILQISLFVLPVLVIIGWILNLPMDLYFKASQTYILLFAITVVNQVLQDRRYTYLHGTMLLSVPATENTLLLAAGRNPETEEYRLRDFYCRLRSETRHALSAAMLCSRTNVLLFCVPLGLMGPGWGWPAPVVFLLNFLAMLPLASILTFATEQLAAVVGSVAGGLINATFGNAVEMIVGISALKEGEISIVQSSMIGSILSSILLILGTTFLLSGWGKRTVDINIDVVGILTSLMIISCFSLIMPSALHIADSTSSDPSNLPSDYILTLSRITSLVLLVFYLLYLYFQSITHAELFMEEGEEESDNKLHAVSSCIVLILATLGVAQCSDSLVDSVDGFVEALGVSRSFVGLIIVPIVGNAGCFVGTVQWSRSNRINLAVSVIVGSTLQISLFVTPFLVVVGWIIGKDMSLQFDSFETIVLTMSTLVVNYLVRDGETNYFEGLLLVATYVSIDQLFCPD</sequence>
<keyword evidence="8" id="KW-0406">Ion transport</keyword>
<keyword evidence="6" id="KW-0106">Calcium</keyword>
<keyword evidence="7 10" id="KW-1133">Transmembrane helix</keyword>
<comment type="subcellular location">
    <subcellularLocation>
        <location evidence="1">Endomembrane system</location>
        <topology evidence="1">Multi-pass membrane protein</topology>
    </subcellularLocation>
</comment>
<dbReference type="InterPro" id="IPR004713">
    <property type="entry name" value="CaH_exchang"/>
</dbReference>
<feature type="transmembrane region" description="Helical" evidence="10">
    <location>
        <begin position="728"/>
        <end position="749"/>
    </location>
</feature>
<reference evidence="13" key="1">
    <citation type="submission" date="2021-08" db="EMBL/GenBank/DDBJ databases">
        <title>Chromosome-Level Trichoderma cornu-damae using Hi-C Data.</title>
        <authorList>
            <person name="Kim C.S."/>
        </authorList>
    </citation>
    <scope>NUCLEOTIDE SEQUENCE</scope>
    <source>
        <strain evidence="13">KA19-0412C</strain>
    </source>
</reference>
<feature type="transmembrane region" description="Helical" evidence="10">
    <location>
        <begin position="626"/>
        <end position="643"/>
    </location>
</feature>
<dbReference type="GO" id="GO:0012505">
    <property type="term" value="C:endomembrane system"/>
    <property type="evidence" value="ECO:0007669"/>
    <property type="project" value="UniProtKB-SubCell"/>
</dbReference>
<feature type="domain" description="Sodium/calcium exchanger membrane region" evidence="12">
    <location>
        <begin position="247"/>
        <end position="380"/>
    </location>
</feature>
<evidence type="ECO:0000256" key="1">
    <source>
        <dbReference type="ARBA" id="ARBA00004127"/>
    </source>
</evidence>
<feature type="transmembrane region" description="Helical" evidence="10">
    <location>
        <begin position="445"/>
        <end position="465"/>
    </location>
</feature>
<feature type="transmembrane region" description="Helical" evidence="10">
    <location>
        <begin position="172"/>
        <end position="192"/>
    </location>
</feature>
<dbReference type="Proteomes" id="UP000827724">
    <property type="component" value="Unassembled WGS sequence"/>
</dbReference>
<dbReference type="NCBIfam" id="TIGR00378">
    <property type="entry name" value="cax"/>
    <property type="match status" value="1"/>
</dbReference>
<evidence type="ECO:0000256" key="5">
    <source>
        <dbReference type="ARBA" id="ARBA00022692"/>
    </source>
</evidence>
<comment type="similarity">
    <text evidence="2">Belongs to the Ca(2+):cation antiporter (CaCA) (TC 2.A.19) family.</text>
</comment>
<dbReference type="InterPro" id="IPR044880">
    <property type="entry name" value="NCX_ion-bd_dom_sf"/>
</dbReference>
<dbReference type="OrthoDB" id="1699231at2759"/>
<keyword evidence="14" id="KW-1185">Reference proteome</keyword>
<feature type="transmembrane region" description="Helical" evidence="10">
    <location>
        <begin position="695"/>
        <end position="722"/>
    </location>
</feature>
<dbReference type="GO" id="GO:0006874">
    <property type="term" value="P:intracellular calcium ion homeostasis"/>
    <property type="evidence" value="ECO:0007669"/>
    <property type="project" value="TreeGrafter"/>
</dbReference>
<feature type="signal peptide" evidence="11">
    <location>
        <begin position="1"/>
        <end position="18"/>
    </location>
</feature>
<feature type="transmembrane region" description="Helical" evidence="10">
    <location>
        <begin position="417"/>
        <end position="439"/>
    </location>
</feature>
<evidence type="ECO:0000256" key="8">
    <source>
        <dbReference type="ARBA" id="ARBA00023065"/>
    </source>
</evidence>
<dbReference type="PANTHER" id="PTHR31503">
    <property type="entry name" value="VACUOLAR CALCIUM ION TRANSPORTER"/>
    <property type="match status" value="1"/>
</dbReference>
<evidence type="ECO:0000256" key="7">
    <source>
        <dbReference type="ARBA" id="ARBA00022989"/>
    </source>
</evidence>
<dbReference type="PANTHER" id="PTHR31503:SF22">
    <property type="entry name" value="VACUOLAR CALCIUM ION TRANSPORTER"/>
    <property type="match status" value="1"/>
</dbReference>
<feature type="transmembrane region" description="Helical" evidence="10">
    <location>
        <begin position="142"/>
        <end position="160"/>
    </location>
</feature>
<comment type="caution">
    <text evidence="13">The sequence shown here is derived from an EMBL/GenBank/DDBJ whole genome shotgun (WGS) entry which is preliminary data.</text>
</comment>
<evidence type="ECO:0000256" key="9">
    <source>
        <dbReference type="ARBA" id="ARBA00023136"/>
    </source>
</evidence>
<evidence type="ECO:0000256" key="2">
    <source>
        <dbReference type="ARBA" id="ARBA00008170"/>
    </source>
</evidence>
<proteinExistence type="inferred from homology"/>
<evidence type="ECO:0000313" key="13">
    <source>
        <dbReference type="EMBL" id="KAH6604510.1"/>
    </source>
</evidence>
<keyword evidence="4" id="KW-0109">Calcium transport</keyword>
<feature type="transmembrane region" description="Helical" evidence="10">
    <location>
        <begin position="278"/>
        <end position="297"/>
    </location>
</feature>
<feature type="transmembrane region" description="Helical" evidence="10">
    <location>
        <begin position="512"/>
        <end position="531"/>
    </location>
</feature>
<dbReference type="Gene3D" id="1.20.1420.30">
    <property type="entry name" value="NCX, central ion-binding region"/>
    <property type="match status" value="2"/>
</dbReference>
<organism evidence="13 14">
    <name type="scientific">Trichoderma cornu-damae</name>
    <dbReference type="NCBI Taxonomy" id="654480"/>
    <lineage>
        <taxon>Eukaryota</taxon>
        <taxon>Fungi</taxon>
        <taxon>Dikarya</taxon>
        <taxon>Ascomycota</taxon>
        <taxon>Pezizomycotina</taxon>
        <taxon>Sordariomycetes</taxon>
        <taxon>Hypocreomycetidae</taxon>
        <taxon>Hypocreales</taxon>
        <taxon>Hypocreaceae</taxon>
        <taxon>Trichoderma</taxon>
    </lineage>
</organism>
<name>A0A9P8QGE9_9HYPO</name>
<evidence type="ECO:0000256" key="6">
    <source>
        <dbReference type="ARBA" id="ARBA00022837"/>
    </source>
</evidence>
<feature type="domain" description="Sodium/calcium exchanger membrane region" evidence="12">
    <location>
        <begin position="448"/>
        <end position="606"/>
    </location>
</feature>
<feature type="transmembrane region" description="Helical" evidence="10">
    <location>
        <begin position="309"/>
        <end position="338"/>
    </location>
</feature>
<evidence type="ECO:0000256" key="4">
    <source>
        <dbReference type="ARBA" id="ARBA00022568"/>
    </source>
</evidence>
<feature type="transmembrane region" description="Helical" evidence="10">
    <location>
        <begin position="114"/>
        <end position="135"/>
    </location>
</feature>
<evidence type="ECO:0000256" key="11">
    <source>
        <dbReference type="SAM" id="SignalP"/>
    </source>
</evidence>
<feature type="transmembrane region" description="Helical" evidence="10">
    <location>
        <begin position="344"/>
        <end position="365"/>
    </location>
</feature>
<feature type="domain" description="Sodium/calcium exchanger membrane region" evidence="12">
    <location>
        <begin position="632"/>
        <end position="767"/>
    </location>
</feature>
<feature type="transmembrane region" description="Helical" evidence="10">
    <location>
        <begin position="543"/>
        <end position="563"/>
    </location>
</feature>
<dbReference type="Pfam" id="PF01699">
    <property type="entry name" value="Na_Ca_ex"/>
    <property type="match status" value="3"/>
</dbReference>
<dbReference type="InterPro" id="IPR004798">
    <property type="entry name" value="CAX-like"/>
</dbReference>
<dbReference type="NCBIfam" id="TIGR00846">
    <property type="entry name" value="caca2"/>
    <property type="match status" value="1"/>
</dbReference>
<evidence type="ECO:0000259" key="12">
    <source>
        <dbReference type="Pfam" id="PF01699"/>
    </source>
</evidence>
<keyword evidence="5 10" id="KW-0812">Transmembrane</keyword>
<dbReference type="EMBL" id="JAIWOZ010000005">
    <property type="protein sequence ID" value="KAH6604510.1"/>
    <property type="molecule type" value="Genomic_DNA"/>
</dbReference>
<keyword evidence="9 10" id="KW-0472">Membrane</keyword>
<protein>
    <recommendedName>
        <fullName evidence="12">Sodium/calcium exchanger membrane region domain-containing protein</fullName>
    </recommendedName>
</protein>
<evidence type="ECO:0000313" key="14">
    <source>
        <dbReference type="Proteomes" id="UP000827724"/>
    </source>
</evidence>
<dbReference type="GO" id="GO:0000329">
    <property type="term" value="C:fungal-type vacuole membrane"/>
    <property type="evidence" value="ECO:0007669"/>
    <property type="project" value="TreeGrafter"/>
</dbReference>